<dbReference type="GO" id="GO:0003676">
    <property type="term" value="F:nucleic acid binding"/>
    <property type="evidence" value="ECO:0007669"/>
    <property type="project" value="InterPro"/>
</dbReference>
<dbReference type="InterPro" id="IPR013103">
    <property type="entry name" value="RVT_2"/>
</dbReference>
<dbReference type="Gene3D" id="3.30.420.10">
    <property type="entry name" value="Ribonuclease H-like superfamily/Ribonuclease H"/>
    <property type="match status" value="1"/>
</dbReference>
<comment type="caution">
    <text evidence="7">The sequence shown here is derived from an EMBL/GenBank/DDBJ whole genome shotgun (WGS) entry which is preliminary data.</text>
</comment>
<organism evidence="7 8">
    <name type="scientific">Mucuna pruriens</name>
    <name type="common">Velvet bean</name>
    <name type="synonym">Dolichos pruriens</name>
    <dbReference type="NCBI Taxonomy" id="157652"/>
    <lineage>
        <taxon>Eukaryota</taxon>
        <taxon>Viridiplantae</taxon>
        <taxon>Streptophyta</taxon>
        <taxon>Embryophyta</taxon>
        <taxon>Tracheophyta</taxon>
        <taxon>Spermatophyta</taxon>
        <taxon>Magnoliopsida</taxon>
        <taxon>eudicotyledons</taxon>
        <taxon>Gunneridae</taxon>
        <taxon>Pentapetalae</taxon>
        <taxon>rosids</taxon>
        <taxon>fabids</taxon>
        <taxon>Fabales</taxon>
        <taxon>Fabaceae</taxon>
        <taxon>Papilionoideae</taxon>
        <taxon>50 kb inversion clade</taxon>
        <taxon>NPAAA clade</taxon>
        <taxon>indigoferoid/millettioid clade</taxon>
        <taxon>Phaseoleae</taxon>
        <taxon>Mucuna</taxon>
    </lineage>
</organism>
<dbReference type="InterPro" id="IPR054722">
    <property type="entry name" value="PolX-like_BBD"/>
</dbReference>
<feature type="compositionally biased region" description="Low complexity" evidence="4">
    <location>
        <begin position="353"/>
        <end position="364"/>
    </location>
</feature>
<dbReference type="InterPro" id="IPR036397">
    <property type="entry name" value="RNaseH_sf"/>
</dbReference>
<dbReference type="GO" id="GO:0006508">
    <property type="term" value="P:proteolysis"/>
    <property type="evidence" value="ECO:0007669"/>
    <property type="project" value="UniProtKB-KW"/>
</dbReference>
<proteinExistence type="predicted"/>
<evidence type="ECO:0000313" key="7">
    <source>
        <dbReference type="EMBL" id="RDX74672.1"/>
    </source>
</evidence>
<gene>
    <name evidence="7" type="ORF">CR513_45547</name>
</gene>
<sequence length="485" mass="54920">MFKPKEGGQLCRDTEEEMLLMAYIGMNKANEEAVWFLDSGCSNHMCGKNEYFSNLDESYKNSVKLGNNSSMTVTGKGNIRLNMNGKTHIVTEVFFVPELRNNMLSIGQLQENGLSILFQHGKCKGLNMLQQKSMVNGLPKMKAPTKLCKDCLVGKQPRDSFPKKSAWRAIQVLQLIHTDICGPIKPASNSKKRQLTTAYTPQQNGIAALKNRTIMNMVRSMLSKKKMPKTFWAEAATWFVHVLNRSPTLVVRNKMLEEAWNGVKPSVKYFRVFGCISHVHVADAKNTKLDDKKPMLCFVGEDKGWDWNKKYEEVILCDLDWGDKDVDAVVEEENETWHESDHNTDTTEEDNISSNSMAEESTSSPNQQRCRRPPLSMEAGDGDPTHFDAAVKIEKWRKAMDVEMEVIKGNDTWELMKLLDGAKKVGVKWVYKTKFKENGEVDKHKARLVVKGYAQEYGVDYTELFAPVACMETICFVVALAAQKG</sequence>
<evidence type="ECO:0000256" key="3">
    <source>
        <dbReference type="ARBA" id="ARBA00022801"/>
    </source>
</evidence>
<dbReference type="Proteomes" id="UP000257109">
    <property type="component" value="Unassembled WGS sequence"/>
</dbReference>
<keyword evidence="2" id="KW-0479">Metal-binding</keyword>
<dbReference type="EMBL" id="QJKJ01010099">
    <property type="protein sequence ID" value="RDX74672.1"/>
    <property type="molecule type" value="Genomic_DNA"/>
</dbReference>
<dbReference type="InterPro" id="IPR012337">
    <property type="entry name" value="RNaseH-like_sf"/>
</dbReference>
<keyword evidence="3" id="KW-0378">Hydrolase</keyword>
<dbReference type="SUPFAM" id="SSF53098">
    <property type="entry name" value="Ribonuclease H-like"/>
    <property type="match status" value="1"/>
</dbReference>
<dbReference type="PANTHER" id="PTHR42648:SF18">
    <property type="entry name" value="RETROTRANSPOSON, UNCLASSIFIED-LIKE PROTEIN"/>
    <property type="match status" value="1"/>
</dbReference>
<evidence type="ECO:0000259" key="5">
    <source>
        <dbReference type="Pfam" id="PF07727"/>
    </source>
</evidence>
<dbReference type="OrthoDB" id="6776856at2759"/>
<name>A0A371F8Q3_MUCPR</name>
<evidence type="ECO:0000313" key="8">
    <source>
        <dbReference type="Proteomes" id="UP000257109"/>
    </source>
</evidence>
<dbReference type="GO" id="GO:0046872">
    <property type="term" value="F:metal ion binding"/>
    <property type="evidence" value="ECO:0007669"/>
    <property type="project" value="UniProtKB-KW"/>
</dbReference>
<feature type="region of interest" description="Disordered" evidence="4">
    <location>
        <begin position="333"/>
        <end position="385"/>
    </location>
</feature>
<protein>
    <submittedName>
        <fullName evidence="7">Uncharacterized protein</fullName>
    </submittedName>
</protein>
<feature type="non-terminal residue" evidence="7">
    <location>
        <position position="1"/>
    </location>
</feature>
<dbReference type="GO" id="GO:0008233">
    <property type="term" value="F:peptidase activity"/>
    <property type="evidence" value="ECO:0007669"/>
    <property type="project" value="UniProtKB-KW"/>
</dbReference>
<evidence type="ECO:0000256" key="2">
    <source>
        <dbReference type="ARBA" id="ARBA00022723"/>
    </source>
</evidence>
<feature type="compositionally biased region" description="Basic and acidic residues" evidence="4">
    <location>
        <begin position="335"/>
        <end position="345"/>
    </location>
</feature>
<keyword evidence="1" id="KW-0645">Protease</keyword>
<dbReference type="STRING" id="157652.A0A371F8Q3"/>
<dbReference type="InterPro" id="IPR039537">
    <property type="entry name" value="Retrotran_Ty1/copia-like"/>
</dbReference>
<dbReference type="Pfam" id="PF22936">
    <property type="entry name" value="Pol_BBD"/>
    <property type="match status" value="1"/>
</dbReference>
<feature type="domain" description="Reverse transcriptase Ty1/copia-type" evidence="5">
    <location>
        <begin position="410"/>
        <end position="484"/>
    </location>
</feature>
<dbReference type="PANTHER" id="PTHR42648">
    <property type="entry name" value="TRANSPOSASE, PUTATIVE-RELATED"/>
    <property type="match status" value="1"/>
</dbReference>
<reference evidence="7" key="1">
    <citation type="submission" date="2018-05" db="EMBL/GenBank/DDBJ databases">
        <title>Draft genome of Mucuna pruriens seed.</title>
        <authorList>
            <person name="Nnadi N.E."/>
            <person name="Vos R."/>
            <person name="Hasami M.H."/>
            <person name="Devisetty U.K."/>
            <person name="Aguiy J.C."/>
        </authorList>
    </citation>
    <scope>NUCLEOTIDE SEQUENCE [LARGE SCALE GENOMIC DNA]</scope>
    <source>
        <strain evidence="7">JCA_2017</strain>
    </source>
</reference>
<evidence type="ECO:0000259" key="6">
    <source>
        <dbReference type="Pfam" id="PF22936"/>
    </source>
</evidence>
<evidence type="ECO:0000256" key="1">
    <source>
        <dbReference type="ARBA" id="ARBA00022670"/>
    </source>
</evidence>
<feature type="domain" description="Retrovirus-related Pol polyprotein from transposon TNT 1-94-like beta-barrel" evidence="6">
    <location>
        <begin position="35"/>
        <end position="113"/>
    </location>
</feature>
<dbReference type="Pfam" id="PF07727">
    <property type="entry name" value="RVT_2"/>
    <property type="match status" value="1"/>
</dbReference>
<dbReference type="AlphaFoldDB" id="A0A371F8Q3"/>
<evidence type="ECO:0000256" key="4">
    <source>
        <dbReference type="SAM" id="MobiDB-lite"/>
    </source>
</evidence>
<accession>A0A371F8Q3</accession>
<keyword evidence="8" id="KW-1185">Reference proteome</keyword>